<evidence type="ECO:0000313" key="10">
    <source>
        <dbReference type="EMBL" id="KAK2973363.1"/>
    </source>
</evidence>
<dbReference type="PANTHER" id="PTHR10666">
    <property type="entry name" value="UBIQUITIN"/>
    <property type="match status" value="1"/>
</dbReference>
<feature type="domain" description="Ubiquitin-like" evidence="9">
    <location>
        <begin position="77"/>
        <end position="152"/>
    </location>
</feature>
<evidence type="ECO:0000256" key="6">
    <source>
        <dbReference type="ARBA" id="ARBA00022843"/>
    </source>
</evidence>
<dbReference type="InterPro" id="IPR019954">
    <property type="entry name" value="Ubiquitin_CS"/>
</dbReference>
<dbReference type="InterPro" id="IPR019956">
    <property type="entry name" value="Ubiquitin_dom"/>
</dbReference>
<keyword evidence="6" id="KW-0832">Ubl conjugation</keyword>
<dbReference type="Pfam" id="PF00240">
    <property type="entry name" value="ubiquitin"/>
    <property type="match status" value="6"/>
</dbReference>
<proteinExistence type="inferred from homology"/>
<dbReference type="Gene3D" id="3.10.20.90">
    <property type="entry name" value="Phosphatidylinositol 3-kinase Catalytic Subunit, Chain A, domain 1"/>
    <property type="match status" value="6"/>
</dbReference>
<comment type="caution">
    <text evidence="10">The sequence shown here is derived from an EMBL/GenBank/DDBJ whole genome shotgun (WGS) entry which is preliminary data.</text>
</comment>
<comment type="function">
    <text evidence="8">Ubiquitin exists either covalently attached to another protein, or free (unanchored). When covalently bound, it is conjugated to target proteins via an isopeptide bond either as a monomer (monoubiquitin), a polymer linked via different Lys residues of the ubiquitin (polyubiquitin chains) or a linear polymer linked via the initiator Met of the ubiquitin (linear polyubiquitin chains). Polyubiquitin chains, when attached to a target protein, have different functions depending on the Lys residue of the ubiquitin that is linked: Lys-48-linked is involved in protein degradation via the proteasome. Linear polymer chains formed via attachment by the initiator Met lead to cell signaling. Ubiquitin is usually conjugated to Lys residues of target proteins, however, in rare cases, conjugation to Cys or Ser residues has been observed. When polyubiquitin is free (unanchored-polyubiquitin), it also has distinct roles, such as in activation of protein kinases, and in signaling.</text>
</comment>
<keyword evidence="11" id="KW-1185">Reference proteome</keyword>
<dbReference type="GO" id="GO:0005634">
    <property type="term" value="C:nucleus"/>
    <property type="evidence" value="ECO:0007669"/>
    <property type="project" value="UniProtKB-SubCell"/>
</dbReference>
<evidence type="ECO:0000259" key="9">
    <source>
        <dbReference type="PROSITE" id="PS50053"/>
    </source>
</evidence>
<comment type="subcellular location">
    <subcellularLocation>
        <location evidence="2">Cytoplasm</location>
    </subcellularLocation>
    <subcellularLocation>
        <location evidence="1">Nucleus</location>
    </subcellularLocation>
</comment>
<reference evidence="10" key="1">
    <citation type="submission" date="2022-12" db="EMBL/GenBank/DDBJ databases">
        <title>Draft genome assemblies for two species of Escallonia (Escalloniales).</title>
        <authorList>
            <person name="Chanderbali A."/>
            <person name="Dervinis C."/>
            <person name="Anghel I."/>
            <person name="Soltis D."/>
            <person name="Soltis P."/>
            <person name="Zapata F."/>
        </authorList>
    </citation>
    <scope>NUCLEOTIDE SEQUENCE</scope>
    <source>
        <strain evidence="10">UCBG92.1500</strain>
        <tissue evidence="10">Leaf</tissue>
    </source>
</reference>
<dbReference type="InterPro" id="IPR000626">
    <property type="entry name" value="Ubiquitin-like_dom"/>
</dbReference>
<organism evidence="10 11">
    <name type="scientific">Escallonia rubra</name>
    <dbReference type="NCBI Taxonomy" id="112253"/>
    <lineage>
        <taxon>Eukaryota</taxon>
        <taxon>Viridiplantae</taxon>
        <taxon>Streptophyta</taxon>
        <taxon>Embryophyta</taxon>
        <taxon>Tracheophyta</taxon>
        <taxon>Spermatophyta</taxon>
        <taxon>Magnoliopsida</taxon>
        <taxon>eudicotyledons</taxon>
        <taxon>Gunneridae</taxon>
        <taxon>Pentapetalae</taxon>
        <taxon>asterids</taxon>
        <taxon>campanulids</taxon>
        <taxon>Escalloniales</taxon>
        <taxon>Escalloniaceae</taxon>
        <taxon>Escallonia</taxon>
    </lineage>
</organism>
<evidence type="ECO:0000256" key="1">
    <source>
        <dbReference type="ARBA" id="ARBA00004123"/>
    </source>
</evidence>
<dbReference type="Proteomes" id="UP001187471">
    <property type="component" value="Unassembled WGS sequence"/>
</dbReference>
<dbReference type="CDD" id="cd01803">
    <property type="entry name" value="Ubl_ubiquitin"/>
    <property type="match status" value="6"/>
</dbReference>
<feature type="domain" description="Ubiquitin-like" evidence="9">
    <location>
        <begin position="305"/>
        <end position="380"/>
    </location>
</feature>
<protein>
    <recommendedName>
        <fullName evidence="9">Ubiquitin-like domain-containing protein</fullName>
    </recommendedName>
</protein>
<name>A0AA88U709_9ASTE</name>
<feature type="domain" description="Ubiquitin-like" evidence="9">
    <location>
        <begin position="229"/>
        <end position="304"/>
    </location>
</feature>
<dbReference type="AlphaFoldDB" id="A0AA88U709"/>
<gene>
    <name evidence="10" type="ORF">RJ640_016785</name>
</gene>
<feature type="domain" description="Ubiquitin-like" evidence="9">
    <location>
        <begin position="381"/>
        <end position="456"/>
    </location>
</feature>
<dbReference type="InterPro" id="IPR050158">
    <property type="entry name" value="Ubiquitin_ubiquitin-like"/>
</dbReference>
<keyword evidence="4" id="KW-0963">Cytoplasm</keyword>
<dbReference type="PRINTS" id="PR00348">
    <property type="entry name" value="UBIQUITIN"/>
</dbReference>
<dbReference type="PROSITE" id="PS00299">
    <property type="entry name" value="UBIQUITIN_1"/>
    <property type="match status" value="6"/>
</dbReference>
<keyword evidence="5" id="KW-1017">Isopeptide bond</keyword>
<feature type="domain" description="Ubiquitin-like" evidence="9">
    <location>
        <begin position="153"/>
        <end position="228"/>
    </location>
</feature>
<sequence>MQIFVKTLTGKTITLEVESSDTIDNVKAKIQDKEGIPPDQQRLIFAGKQLEDGRTLADYNIQKESTLHLVLRLRGGMQIFVKTLTGKTITLEVESSDTIDNVKAKIQDKEGIPPDQQRLIFAGKQLEDGRTLADYNIQKESTLHLVLRLRGGMQIFVKTLTGKTITLEVESSDTIDNVKAKIQDKEGIPPDQQRLIFAGKQLEDGRTLADYNIQKESTLHLVLRLRGGMQIFVKTLTGKTITLEVESSDTIDNVKAKIQDKEGIPPDQQRLIFAGKQLEDGRTLADYNIQKESTLHLVLRLRGGMQIFVKTLTGKTITLEVESSDTIDNVKAKIQDKEGIPPDQQRLIFAGKQLEDGRTLADYNIQKESTLHLVLRLRGGMQIFVKTLTGKTITLEVESSDTIDNVKAKIQDKEGIPPDQQRLIFAGKQLEDGRTLADYNIQKESTLHLVLRLRGVFGPSDRSDLALLECGVALSRQELSLGAIPAFSDHFASLYVANAASLSACICLEMRIIFSFDLIEILQLLAALLEGLLPVGSWSFSSQAHFVFPDIECRQATDVYVERKYPEAPAPHSSRSDKPYQASSPLLISGGTGKVVHEGHEEPQQPSCLTRAAQKQYKENIKKNANALPYIQQGISRSISPRLYEVNKAKAAWETPKKNFKVLIKSSPSSFRSYGGIPMIWQCKRVGR</sequence>
<feature type="domain" description="Ubiquitin-like" evidence="9">
    <location>
        <begin position="1"/>
        <end position="76"/>
    </location>
</feature>
<dbReference type="SMART" id="SM00213">
    <property type="entry name" value="UBQ"/>
    <property type="match status" value="6"/>
</dbReference>
<evidence type="ECO:0000256" key="2">
    <source>
        <dbReference type="ARBA" id="ARBA00004496"/>
    </source>
</evidence>
<dbReference type="EMBL" id="JAVXUO010002425">
    <property type="protein sequence ID" value="KAK2973363.1"/>
    <property type="molecule type" value="Genomic_DNA"/>
</dbReference>
<evidence type="ECO:0000256" key="3">
    <source>
        <dbReference type="ARBA" id="ARBA00008430"/>
    </source>
</evidence>
<dbReference type="GO" id="GO:0005737">
    <property type="term" value="C:cytoplasm"/>
    <property type="evidence" value="ECO:0007669"/>
    <property type="project" value="UniProtKB-SubCell"/>
</dbReference>
<dbReference type="SUPFAM" id="SSF54236">
    <property type="entry name" value="Ubiquitin-like"/>
    <property type="match status" value="6"/>
</dbReference>
<evidence type="ECO:0000256" key="4">
    <source>
        <dbReference type="ARBA" id="ARBA00022490"/>
    </source>
</evidence>
<evidence type="ECO:0000313" key="11">
    <source>
        <dbReference type="Proteomes" id="UP001187471"/>
    </source>
</evidence>
<evidence type="ECO:0000256" key="5">
    <source>
        <dbReference type="ARBA" id="ARBA00022499"/>
    </source>
</evidence>
<dbReference type="InterPro" id="IPR029071">
    <property type="entry name" value="Ubiquitin-like_domsf"/>
</dbReference>
<keyword evidence="7" id="KW-0539">Nucleus</keyword>
<dbReference type="GO" id="GO:0003729">
    <property type="term" value="F:mRNA binding"/>
    <property type="evidence" value="ECO:0007669"/>
    <property type="project" value="UniProtKB-ARBA"/>
</dbReference>
<accession>A0AA88U709</accession>
<evidence type="ECO:0000256" key="7">
    <source>
        <dbReference type="ARBA" id="ARBA00023242"/>
    </source>
</evidence>
<evidence type="ECO:0000256" key="8">
    <source>
        <dbReference type="ARBA" id="ARBA00054839"/>
    </source>
</evidence>
<comment type="similarity">
    <text evidence="3">Belongs to the ubiquitin family.</text>
</comment>
<dbReference type="PROSITE" id="PS50053">
    <property type="entry name" value="UBIQUITIN_2"/>
    <property type="match status" value="6"/>
</dbReference>
<dbReference type="FunFam" id="3.10.20.90:FF:000016">
    <property type="entry name" value="Polyubiquitin 3"/>
    <property type="match status" value="6"/>
</dbReference>